<evidence type="ECO:0000256" key="6">
    <source>
        <dbReference type="SAM" id="Phobius"/>
    </source>
</evidence>
<dbReference type="GO" id="GO:0015171">
    <property type="term" value="F:amino acid transmembrane transporter activity"/>
    <property type="evidence" value="ECO:0007669"/>
    <property type="project" value="TreeGrafter"/>
</dbReference>
<dbReference type="AlphaFoldDB" id="A0A1T4Y3Z4"/>
<name>A0A1T4Y3Z4_9BACL</name>
<dbReference type="PIRSF" id="PIRSF006324">
    <property type="entry name" value="LeuE"/>
    <property type="match status" value="1"/>
</dbReference>
<keyword evidence="5 6" id="KW-0472">Membrane</keyword>
<proteinExistence type="predicted"/>
<dbReference type="PANTHER" id="PTHR30086:SF20">
    <property type="entry name" value="ARGININE EXPORTER PROTEIN ARGO-RELATED"/>
    <property type="match status" value="1"/>
</dbReference>
<evidence type="ECO:0000256" key="1">
    <source>
        <dbReference type="ARBA" id="ARBA00004651"/>
    </source>
</evidence>
<dbReference type="EMBL" id="FUYJ01000002">
    <property type="protein sequence ID" value="SKA96353.1"/>
    <property type="molecule type" value="Genomic_DNA"/>
</dbReference>
<evidence type="ECO:0000256" key="3">
    <source>
        <dbReference type="ARBA" id="ARBA00022692"/>
    </source>
</evidence>
<keyword evidence="3 6" id="KW-0812">Transmembrane</keyword>
<dbReference type="GO" id="GO:0005886">
    <property type="term" value="C:plasma membrane"/>
    <property type="evidence" value="ECO:0007669"/>
    <property type="project" value="UniProtKB-SubCell"/>
</dbReference>
<keyword evidence="2" id="KW-1003">Cell membrane</keyword>
<comment type="subcellular location">
    <subcellularLocation>
        <location evidence="1">Cell membrane</location>
        <topology evidence="1">Multi-pass membrane protein</topology>
    </subcellularLocation>
</comment>
<gene>
    <name evidence="7" type="ORF">SAMN04244570_1806</name>
</gene>
<keyword evidence="4 6" id="KW-1133">Transmembrane helix</keyword>
<evidence type="ECO:0000256" key="4">
    <source>
        <dbReference type="ARBA" id="ARBA00022989"/>
    </source>
</evidence>
<accession>A0A1T4Y3Z4</accession>
<dbReference type="Pfam" id="PF01810">
    <property type="entry name" value="LysE"/>
    <property type="match status" value="1"/>
</dbReference>
<evidence type="ECO:0000313" key="7">
    <source>
        <dbReference type="EMBL" id="SKA96353.1"/>
    </source>
</evidence>
<reference evidence="8" key="1">
    <citation type="submission" date="2017-02" db="EMBL/GenBank/DDBJ databases">
        <authorList>
            <person name="Varghese N."/>
            <person name="Submissions S."/>
        </authorList>
    </citation>
    <scope>NUCLEOTIDE SEQUENCE [LARGE SCALE GENOMIC DNA]</scope>
    <source>
        <strain evidence="8">DSM 23966</strain>
    </source>
</reference>
<evidence type="ECO:0000256" key="5">
    <source>
        <dbReference type="ARBA" id="ARBA00023136"/>
    </source>
</evidence>
<feature type="transmembrane region" description="Helical" evidence="6">
    <location>
        <begin position="67"/>
        <end position="86"/>
    </location>
</feature>
<feature type="transmembrane region" description="Helical" evidence="6">
    <location>
        <begin position="38"/>
        <end position="61"/>
    </location>
</feature>
<feature type="transmembrane region" description="Helical" evidence="6">
    <location>
        <begin position="155"/>
        <end position="177"/>
    </location>
</feature>
<feature type="transmembrane region" description="Helical" evidence="6">
    <location>
        <begin position="6"/>
        <end position="26"/>
    </location>
</feature>
<keyword evidence="8" id="KW-1185">Reference proteome</keyword>
<dbReference type="RefSeq" id="WP_078817348.1">
    <property type="nucleotide sequence ID" value="NZ_FUYJ01000002.1"/>
</dbReference>
<dbReference type="PANTHER" id="PTHR30086">
    <property type="entry name" value="ARGININE EXPORTER PROTEIN ARGO"/>
    <property type="match status" value="1"/>
</dbReference>
<evidence type="ECO:0000313" key="8">
    <source>
        <dbReference type="Proteomes" id="UP000190042"/>
    </source>
</evidence>
<evidence type="ECO:0000256" key="2">
    <source>
        <dbReference type="ARBA" id="ARBA00022475"/>
    </source>
</evidence>
<organism evidence="7 8">
    <name type="scientific">Sporosarcina newyorkensis</name>
    <dbReference type="NCBI Taxonomy" id="759851"/>
    <lineage>
        <taxon>Bacteria</taxon>
        <taxon>Bacillati</taxon>
        <taxon>Bacillota</taxon>
        <taxon>Bacilli</taxon>
        <taxon>Bacillales</taxon>
        <taxon>Caryophanaceae</taxon>
        <taxon>Sporosarcina</taxon>
    </lineage>
</organism>
<protein>
    <submittedName>
        <fullName evidence="7">Resistance to homoserine/threonine (RhtB) family protein</fullName>
    </submittedName>
</protein>
<sequence length="210" mass="22997">MDNIITYIIMIAVMVFIPGPDMILLVKNTISHGKKAGLYTVLGMATGLSFWTLIAVLGLSMAIAQSAVIFTAIKYLGAAYLLFLGVRSFFSKNSISLEAIQENPSDSLMKSSNQHYKDSFTQALLSNIFNPKTVLVYITIMPQFIDLTGSVNQQLIVLGLIATVIAVVWFLVIIHLIDLSRKWLGNSKFLTAFQKSTGVLLASFGVRTAL</sequence>
<dbReference type="InterPro" id="IPR001123">
    <property type="entry name" value="LeuE-type"/>
</dbReference>
<dbReference type="Proteomes" id="UP000190042">
    <property type="component" value="Unassembled WGS sequence"/>
</dbReference>